<gene>
    <name evidence="2" type="ORF">FB470_001956</name>
</gene>
<sequence length="42" mass="4771">MTRKRKPQEIRIAVTVHVHTTATRILVTVAPVFALVGALYRR</sequence>
<protein>
    <submittedName>
        <fullName evidence="2">Uncharacterized protein</fullName>
    </submittedName>
</protein>
<evidence type="ECO:0000313" key="3">
    <source>
        <dbReference type="Proteomes" id="UP001229651"/>
    </source>
</evidence>
<keyword evidence="1" id="KW-0472">Membrane</keyword>
<feature type="transmembrane region" description="Helical" evidence="1">
    <location>
        <begin position="21"/>
        <end position="40"/>
    </location>
</feature>
<name>A0ABU0ET25_9PSEU</name>
<keyword evidence="3" id="KW-1185">Reference proteome</keyword>
<evidence type="ECO:0000313" key="2">
    <source>
        <dbReference type="EMBL" id="MDQ0377962.1"/>
    </source>
</evidence>
<evidence type="ECO:0000256" key="1">
    <source>
        <dbReference type="SAM" id="Phobius"/>
    </source>
</evidence>
<organism evidence="2 3">
    <name type="scientific">Amycolatopsis thermophila</name>
    <dbReference type="NCBI Taxonomy" id="206084"/>
    <lineage>
        <taxon>Bacteria</taxon>
        <taxon>Bacillati</taxon>
        <taxon>Actinomycetota</taxon>
        <taxon>Actinomycetes</taxon>
        <taxon>Pseudonocardiales</taxon>
        <taxon>Pseudonocardiaceae</taxon>
        <taxon>Amycolatopsis</taxon>
    </lineage>
</organism>
<dbReference type="Proteomes" id="UP001229651">
    <property type="component" value="Unassembled WGS sequence"/>
</dbReference>
<accession>A0ABU0ET25</accession>
<reference evidence="2 3" key="1">
    <citation type="submission" date="2023-07" db="EMBL/GenBank/DDBJ databases">
        <title>Sequencing the genomes of 1000 actinobacteria strains.</title>
        <authorList>
            <person name="Klenk H.-P."/>
        </authorList>
    </citation>
    <scope>NUCLEOTIDE SEQUENCE [LARGE SCALE GENOMIC DNA]</scope>
    <source>
        <strain evidence="2 3">DSM 45805</strain>
    </source>
</reference>
<keyword evidence="1" id="KW-1133">Transmembrane helix</keyword>
<dbReference type="EMBL" id="JAUSUT010000001">
    <property type="protein sequence ID" value="MDQ0377962.1"/>
    <property type="molecule type" value="Genomic_DNA"/>
</dbReference>
<comment type="caution">
    <text evidence="2">The sequence shown here is derived from an EMBL/GenBank/DDBJ whole genome shotgun (WGS) entry which is preliminary data.</text>
</comment>
<keyword evidence="1" id="KW-0812">Transmembrane</keyword>
<proteinExistence type="predicted"/>